<evidence type="ECO:0000313" key="2">
    <source>
        <dbReference type="Proteomes" id="UP001190700"/>
    </source>
</evidence>
<evidence type="ECO:0000313" key="1">
    <source>
        <dbReference type="EMBL" id="KAK3259895.1"/>
    </source>
</evidence>
<sequence length="131" mass="14521">MHEIERLTCLQDLDQFGSWQTDVKLWRRTWPVLDRDVILLEDYESADINGSCCIWSSSCVLAKFLELKSSDNAGLEGKRIVELGAGCGLVALTTAAHGANVVATERAECLPFLQRNIELNPFAATLPLRAE</sequence>
<name>A0AAE0KTG6_9CHLO</name>
<dbReference type="EMBL" id="LGRX02018383">
    <property type="protein sequence ID" value="KAK3259895.1"/>
    <property type="molecule type" value="Genomic_DNA"/>
</dbReference>
<protein>
    <submittedName>
        <fullName evidence="1">Uncharacterized protein</fullName>
    </submittedName>
</protein>
<dbReference type="PANTHER" id="PTHR14614">
    <property type="entry name" value="HEPATOCELLULAR CARCINOMA-ASSOCIATED ANTIGEN"/>
    <property type="match status" value="1"/>
</dbReference>
<dbReference type="PANTHER" id="PTHR14614:SF109">
    <property type="entry name" value="RIBOSOMAL LYSINE N-METHYLTRANSFERASE 5"/>
    <property type="match status" value="1"/>
</dbReference>
<gene>
    <name evidence="1" type="ORF">CYMTET_31124</name>
</gene>
<organism evidence="1 2">
    <name type="scientific">Cymbomonas tetramitiformis</name>
    <dbReference type="NCBI Taxonomy" id="36881"/>
    <lineage>
        <taxon>Eukaryota</taxon>
        <taxon>Viridiplantae</taxon>
        <taxon>Chlorophyta</taxon>
        <taxon>Pyramimonadophyceae</taxon>
        <taxon>Pyramimonadales</taxon>
        <taxon>Pyramimonadaceae</taxon>
        <taxon>Cymbomonas</taxon>
    </lineage>
</organism>
<dbReference type="InterPro" id="IPR019410">
    <property type="entry name" value="Methyltransf_16"/>
</dbReference>
<accession>A0AAE0KTG6</accession>
<proteinExistence type="predicted"/>
<keyword evidence="2" id="KW-1185">Reference proteome</keyword>
<reference evidence="1 2" key="1">
    <citation type="journal article" date="2015" name="Genome Biol. Evol.">
        <title>Comparative Genomics of a Bacterivorous Green Alga Reveals Evolutionary Causalities and Consequences of Phago-Mixotrophic Mode of Nutrition.</title>
        <authorList>
            <person name="Burns J.A."/>
            <person name="Paasch A."/>
            <person name="Narechania A."/>
            <person name="Kim E."/>
        </authorList>
    </citation>
    <scope>NUCLEOTIDE SEQUENCE [LARGE SCALE GENOMIC DNA]</scope>
    <source>
        <strain evidence="1 2">PLY_AMNH</strain>
    </source>
</reference>
<dbReference type="Pfam" id="PF10294">
    <property type="entry name" value="Methyltransf_16"/>
    <property type="match status" value="1"/>
</dbReference>
<feature type="non-terminal residue" evidence="1">
    <location>
        <position position="131"/>
    </location>
</feature>
<dbReference type="InterPro" id="IPR029063">
    <property type="entry name" value="SAM-dependent_MTases_sf"/>
</dbReference>
<dbReference type="AlphaFoldDB" id="A0AAE0KTG6"/>
<dbReference type="SUPFAM" id="SSF53335">
    <property type="entry name" value="S-adenosyl-L-methionine-dependent methyltransferases"/>
    <property type="match status" value="1"/>
</dbReference>
<dbReference type="Gene3D" id="3.40.50.150">
    <property type="entry name" value="Vaccinia Virus protein VP39"/>
    <property type="match status" value="1"/>
</dbReference>
<dbReference type="Proteomes" id="UP001190700">
    <property type="component" value="Unassembled WGS sequence"/>
</dbReference>
<comment type="caution">
    <text evidence="1">The sequence shown here is derived from an EMBL/GenBank/DDBJ whole genome shotgun (WGS) entry which is preliminary data.</text>
</comment>